<gene>
    <name evidence="1" type="ORF">HAX54_017986</name>
</gene>
<sequence>MASHLSFQTLRLLLWVFNRPPIYHCSTSLHLKEVQIGYAPEVPVTPRRSWVDDADMGKIVASELHFQ</sequence>
<keyword evidence="2" id="KW-1185">Reference proteome</keyword>
<evidence type="ECO:0000313" key="2">
    <source>
        <dbReference type="Proteomes" id="UP000823775"/>
    </source>
</evidence>
<evidence type="ECO:0000313" key="1">
    <source>
        <dbReference type="EMBL" id="MCE5166361.1"/>
    </source>
</evidence>
<accession>A0ABS8Y3J2</accession>
<name>A0ABS8Y3J2_DATST</name>
<organism evidence="1 2">
    <name type="scientific">Datura stramonium</name>
    <name type="common">Jimsonweed</name>
    <name type="synonym">Common thornapple</name>
    <dbReference type="NCBI Taxonomy" id="4076"/>
    <lineage>
        <taxon>Eukaryota</taxon>
        <taxon>Viridiplantae</taxon>
        <taxon>Streptophyta</taxon>
        <taxon>Embryophyta</taxon>
        <taxon>Tracheophyta</taxon>
        <taxon>Spermatophyta</taxon>
        <taxon>Magnoliopsida</taxon>
        <taxon>eudicotyledons</taxon>
        <taxon>Gunneridae</taxon>
        <taxon>Pentapetalae</taxon>
        <taxon>asterids</taxon>
        <taxon>lamiids</taxon>
        <taxon>Solanales</taxon>
        <taxon>Solanaceae</taxon>
        <taxon>Solanoideae</taxon>
        <taxon>Datureae</taxon>
        <taxon>Datura</taxon>
    </lineage>
</organism>
<protein>
    <submittedName>
        <fullName evidence="1">Uncharacterized protein</fullName>
    </submittedName>
</protein>
<proteinExistence type="predicted"/>
<dbReference type="Proteomes" id="UP000823775">
    <property type="component" value="Unassembled WGS sequence"/>
</dbReference>
<reference evidence="1 2" key="1">
    <citation type="journal article" date="2021" name="BMC Genomics">
        <title>Datura genome reveals duplications of psychoactive alkaloid biosynthetic genes and high mutation rate following tissue culture.</title>
        <authorList>
            <person name="Rajewski A."/>
            <person name="Carter-House D."/>
            <person name="Stajich J."/>
            <person name="Litt A."/>
        </authorList>
    </citation>
    <scope>NUCLEOTIDE SEQUENCE [LARGE SCALE GENOMIC DNA]</scope>
    <source>
        <strain evidence="1">AR-01</strain>
    </source>
</reference>
<dbReference type="EMBL" id="JACEIK010022081">
    <property type="protein sequence ID" value="MCE5166361.1"/>
    <property type="molecule type" value="Genomic_DNA"/>
</dbReference>
<comment type="caution">
    <text evidence="1">The sequence shown here is derived from an EMBL/GenBank/DDBJ whole genome shotgun (WGS) entry which is preliminary data.</text>
</comment>